<protein>
    <submittedName>
        <fullName evidence="2">Uncharacterized protein</fullName>
    </submittedName>
</protein>
<sequence length="848" mass="95957">MAKASVCSRSCSAVYPNVQRRSIAIQLMPESCDIPLIKDIDTRSALSSPEFKKAPYWARAMKSKMIQCSNMSIKQTTRLNRTRQTAEFNEEHRIVPHSVPLKSFRNAVAVADCFQSETDKTSKIQPRDFLVTEPKECMRAFNDEKMRTKKTKVIQCTLDSDGMQCCLTNNTENQIEKDSTRCSVVPVQNAQMNYECPNFEYVKTFMEAPTCRFYTNTDFRSGRILDNGNANFPFIARRESRRGYVPRVAGFADDQKQKLYYPRQNQTKDQTGTNTGFPSGDVAVKSLTRLTRDCEFPVVSCDDHDHQEMQMKQMVPDSLNQELNQRLTHWPVEPSQERIYSCIDNFEERGNAMRDVLKGEESLSNVHGLQQQRKCWLPMTGAHAQQYRTSNGQESLWDKNESDEKFSINDAFHRMRLRTGNQQKLEGDSQRQQSRRESSRGSGRQQEERPNNLQSEQKSKDKQELPMDDLIQIAIQLLNEQQLEIGYMQPKTGKQQEEPKCGYQQLLGQQFGDEQSLKQQEVAKCGYQGYGQLLGEQFGDEQSLKQQEAAKCGYQGYGQLLGQQFEDEQSLKQQEAAKCGYQGYGQLLGQQFGDKQSLKQQEAPKCGSQGYGQQLGQQFGDKQSLKQQEAAKCGYQGYGQLLRQQFGDKQSLKQQEAAKCGYQGYGQLLGQQFGDKQSLKQQEAAKCGYQGYGQQLGQQFGDILSLKQQKAAKCGYQGYGQLLGQQFGDKQSLKQQDAAKCGCQGYGELLGQQFGDKQSLKEQDAAECGCQGYGELLGQQFGDKQSLKEQEAAKCGLGGFGQPLKQNINDTHEFQPGIPKLVAIRMNWGLEEFGQMSSTSTDRFDGEL</sequence>
<reference evidence="2" key="1">
    <citation type="submission" date="2020-11" db="EMBL/GenBank/DDBJ databases">
        <authorList>
            <person name="Tran Van P."/>
        </authorList>
    </citation>
    <scope>NUCLEOTIDE SEQUENCE</scope>
</reference>
<organism evidence="2">
    <name type="scientific">Cyprideis torosa</name>
    <dbReference type="NCBI Taxonomy" id="163714"/>
    <lineage>
        <taxon>Eukaryota</taxon>
        <taxon>Metazoa</taxon>
        <taxon>Ecdysozoa</taxon>
        <taxon>Arthropoda</taxon>
        <taxon>Crustacea</taxon>
        <taxon>Oligostraca</taxon>
        <taxon>Ostracoda</taxon>
        <taxon>Podocopa</taxon>
        <taxon>Podocopida</taxon>
        <taxon>Cytherocopina</taxon>
        <taxon>Cytheroidea</taxon>
        <taxon>Cytherideidae</taxon>
        <taxon>Cyprideis</taxon>
    </lineage>
</organism>
<name>A0A7R8W882_9CRUS</name>
<evidence type="ECO:0000313" key="2">
    <source>
        <dbReference type="EMBL" id="CAD7226754.1"/>
    </source>
</evidence>
<accession>A0A7R8W882</accession>
<gene>
    <name evidence="2" type="ORF">CTOB1V02_LOCUS4669</name>
</gene>
<feature type="region of interest" description="Disordered" evidence="1">
    <location>
        <begin position="418"/>
        <end position="465"/>
    </location>
</feature>
<feature type="compositionally biased region" description="Basic and acidic residues" evidence="1">
    <location>
        <begin position="425"/>
        <end position="450"/>
    </location>
</feature>
<dbReference type="EMBL" id="OB660922">
    <property type="protein sequence ID" value="CAD7226754.1"/>
    <property type="molecule type" value="Genomic_DNA"/>
</dbReference>
<dbReference type="AlphaFoldDB" id="A0A7R8W882"/>
<evidence type="ECO:0000256" key="1">
    <source>
        <dbReference type="SAM" id="MobiDB-lite"/>
    </source>
</evidence>
<proteinExistence type="predicted"/>